<feature type="disulfide bond" evidence="13">
    <location>
        <begin position="1158"/>
        <end position="1176"/>
    </location>
</feature>
<accession>A0A8S3Z6V1</accession>
<comment type="caution">
    <text evidence="17">The sequence shown here is derived from an EMBL/GenBank/DDBJ whole genome shotgun (WGS) entry which is preliminary data.</text>
</comment>
<dbReference type="InterPro" id="IPR011042">
    <property type="entry name" value="6-blade_b-propeller_TolB-like"/>
</dbReference>
<keyword evidence="6" id="KW-0677">Repeat</keyword>
<feature type="disulfide bond" evidence="13">
    <location>
        <begin position="315"/>
        <end position="330"/>
    </location>
</feature>
<feature type="disulfide bond" evidence="13">
    <location>
        <begin position="1151"/>
        <end position="1163"/>
    </location>
</feature>
<evidence type="ECO:0000256" key="12">
    <source>
        <dbReference type="PROSITE-ProRule" id="PRU00076"/>
    </source>
</evidence>
<dbReference type="InterPro" id="IPR009030">
    <property type="entry name" value="Growth_fac_rcpt_cys_sf"/>
</dbReference>
<dbReference type="PROSITE" id="PS50068">
    <property type="entry name" value="LDLRA_2"/>
    <property type="match status" value="19"/>
</dbReference>
<evidence type="ECO:0000256" key="5">
    <source>
        <dbReference type="ARBA" id="ARBA00022729"/>
    </source>
</evidence>
<evidence type="ECO:0000256" key="6">
    <source>
        <dbReference type="ARBA" id="ARBA00022737"/>
    </source>
</evidence>
<feature type="disulfide bond" evidence="13">
    <location>
        <begin position="1051"/>
        <end position="1066"/>
    </location>
</feature>
<keyword evidence="18" id="KW-1185">Reference proteome</keyword>
<feature type="disulfide bond" evidence="13">
    <location>
        <begin position="1012"/>
        <end position="1027"/>
    </location>
</feature>
<feature type="disulfide bond" evidence="13">
    <location>
        <begin position="108"/>
        <end position="123"/>
    </location>
</feature>
<comment type="subcellular location">
    <subcellularLocation>
        <location evidence="1">Membrane</location>
        <topology evidence="1">Single-pass membrane protein</topology>
    </subcellularLocation>
</comment>
<feature type="disulfide bond" evidence="13">
    <location>
        <begin position="209"/>
        <end position="221"/>
    </location>
</feature>
<dbReference type="FunFam" id="4.10.400.10:FF:000065">
    <property type="entry name" value="Transmembrane protease serine 7"/>
    <property type="match status" value="1"/>
</dbReference>
<feature type="domain" description="EGF-like" evidence="16">
    <location>
        <begin position="428"/>
        <end position="467"/>
    </location>
</feature>
<feature type="disulfide bond" evidence="12">
    <location>
        <begin position="1663"/>
        <end position="1680"/>
    </location>
</feature>
<dbReference type="SMART" id="SM00135">
    <property type="entry name" value="LY"/>
    <property type="match status" value="8"/>
</dbReference>
<dbReference type="FunFam" id="2.10.25.10:FF:000240">
    <property type="entry name" value="Vitamin K-dependent protein S"/>
    <property type="match status" value="1"/>
</dbReference>
<feature type="repeat" description="LDL-receptor class B" evidence="14">
    <location>
        <begin position="607"/>
        <end position="650"/>
    </location>
</feature>
<evidence type="ECO:0000256" key="8">
    <source>
        <dbReference type="ARBA" id="ARBA00023136"/>
    </source>
</evidence>
<evidence type="ECO:0000313" key="18">
    <source>
        <dbReference type="Proteomes" id="UP000678393"/>
    </source>
</evidence>
<comment type="caution">
    <text evidence="12">Lacks conserved residue(s) required for the propagation of feature annotation.</text>
</comment>
<dbReference type="GO" id="GO:0043235">
    <property type="term" value="C:receptor complex"/>
    <property type="evidence" value="ECO:0007669"/>
    <property type="project" value="TreeGrafter"/>
</dbReference>
<feature type="disulfide bond" evidence="13">
    <location>
        <begin position="916"/>
        <end position="934"/>
    </location>
</feature>
<dbReference type="SUPFAM" id="SSF57196">
    <property type="entry name" value="EGF/Laminin"/>
    <property type="match status" value="2"/>
</dbReference>
<feature type="disulfide bond" evidence="12">
    <location>
        <begin position="1682"/>
        <end position="1691"/>
    </location>
</feature>
<dbReference type="FunFam" id="2.120.10.30:FF:000241">
    <property type="entry name" value="Low-density lipoprotein receptor-related protein 6"/>
    <property type="match status" value="2"/>
</dbReference>
<evidence type="ECO:0000256" key="10">
    <source>
        <dbReference type="ARBA" id="ARBA00023170"/>
    </source>
</evidence>
<evidence type="ECO:0000256" key="9">
    <source>
        <dbReference type="ARBA" id="ARBA00023157"/>
    </source>
</evidence>
<dbReference type="InterPro" id="IPR023415">
    <property type="entry name" value="LDLR_class-A_CS"/>
</dbReference>
<dbReference type="InterPro" id="IPR000742">
    <property type="entry name" value="EGF"/>
</dbReference>
<dbReference type="PROSITE" id="PS01186">
    <property type="entry name" value="EGF_2"/>
    <property type="match status" value="2"/>
</dbReference>
<feature type="disulfide bond" evidence="13">
    <location>
        <begin position="260"/>
        <end position="278"/>
    </location>
</feature>
<feature type="disulfide bond" evidence="12">
    <location>
        <begin position="1718"/>
        <end position="1727"/>
    </location>
</feature>
<dbReference type="InterPro" id="IPR036055">
    <property type="entry name" value="LDL_receptor-like_sf"/>
</dbReference>
<keyword evidence="2 12" id="KW-0245">EGF-like domain</keyword>
<dbReference type="PROSITE" id="PS01209">
    <property type="entry name" value="LDLRA_1"/>
    <property type="match status" value="7"/>
</dbReference>
<dbReference type="PROSITE" id="PS51120">
    <property type="entry name" value="LDLRB"/>
    <property type="match status" value="5"/>
</dbReference>
<feature type="disulfide bond" evidence="13">
    <location>
        <begin position="1032"/>
        <end position="1044"/>
    </location>
</feature>
<gene>
    <name evidence="17" type="ORF">CUNI_LOCUS10487</name>
</gene>
<evidence type="ECO:0000256" key="14">
    <source>
        <dbReference type="PROSITE-ProRule" id="PRU00461"/>
    </source>
</evidence>
<feature type="disulfide bond" evidence="13">
    <location>
        <begin position="138"/>
        <end position="156"/>
    </location>
</feature>
<feature type="disulfide bond" evidence="12">
    <location>
        <begin position="1759"/>
        <end position="1768"/>
    </location>
</feature>
<feature type="disulfide bond" evidence="13">
    <location>
        <begin position="349"/>
        <end position="367"/>
    </location>
</feature>
<feature type="domain" description="EGF-like" evidence="16">
    <location>
        <begin position="1693"/>
        <end position="1728"/>
    </location>
</feature>
<dbReference type="Pfam" id="PF00057">
    <property type="entry name" value="Ldl_recept_a"/>
    <property type="match status" value="18"/>
</dbReference>
<dbReference type="Gene3D" id="4.10.400.10">
    <property type="entry name" value="Low-density Lipoprotein Receptor"/>
    <property type="match status" value="19"/>
</dbReference>
<feature type="disulfide bond" evidence="13">
    <location>
        <begin position="1091"/>
        <end position="1106"/>
    </location>
</feature>
<keyword evidence="3" id="KW-0254">Endocytosis</keyword>
<dbReference type="PANTHER" id="PTHR22722">
    <property type="entry name" value="LOW-DENSITY LIPOPROTEIN RECEPTOR-RELATED PROTEIN 2-RELATED"/>
    <property type="match status" value="1"/>
</dbReference>
<dbReference type="InterPro" id="IPR018097">
    <property type="entry name" value="EGF_Ca-bd_CS"/>
</dbReference>
<keyword evidence="7 15" id="KW-1133">Transmembrane helix</keyword>
<dbReference type="SMART" id="SM00181">
    <property type="entry name" value="EGF"/>
    <property type="match status" value="13"/>
</dbReference>
<feature type="repeat" description="LDL-receptor class B" evidence="14">
    <location>
        <begin position="651"/>
        <end position="693"/>
    </location>
</feature>
<feature type="disulfide bond" evidence="13">
    <location>
        <begin position="48"/>
        <end position="66"/>
    </location>
</feature>
<feature type="transmembrane region" description="Helical" evidence="15">
    <location>
        <begin position="1923"/>
        <end position="1945"/>
    </location>
</feature>
<feature type="disulfide bond" evidence="12">
    <location>
        <begin position="1737"/>
        <end position="1747"/>
    </location>
</feature>
<dbReference type="SUPFAM" id="SSF57424">
    <property type="entry name" value="LDL receptor-like module"/>
    <property type="match status" value="18"/>
</dbReference>
<dbReference type="InterPro" id="IPR002172">
    <property type="entry name" value="LDrepeatLR_classA_rpt"/>
</dbReference>
<keyword evidence="9 12" id="KW-1015">Disulfide bond</keyword>
<evidence type="ECO:0000256" key="7">
    <source>
        <dbReference type="ARBA" id="ARBA00022989"/>
    </source>
</evidence>
<feature type="non-terminal residue" evidence="17">
    <location>
        <position position="1"/>
    </location>
</feature>
<dbReference type="FunFam" id="4.10.400.10:FF:000011">
    <property type="entry name" value="Low-density lipoprotein receptor-related protein 1"/>
    <property type="match status" value="1"/>
</dbReference>
<feature type="disulfide bond" evidence="13">
    <location>
        <begin position="41"/>
        <end position="53"/>
    </location>
</feature>
<dbReference type="InterPro" id="IPR051221">
    <property type="entry name" value="LDLR-related"/>
</dbReference>
<dbReference type="SMART" id="SM00192">
    <property type="entry name" value="LDLa"/>
    <property type="match status" value="20"/>
</dbReference>
<dbReference type="Pfam" id="PF00058">
    <property type="entry name" value="Ldl_recept_b"/>
    <property type="match status" value="3"/>
</dbReference>
<dbReference type="CDD" id="cd00112">
    <property type="entry name" value="LDLa"/>
    <property type="match status" value="15"/>
</dbReference>
<dbReference type="PROSITE" id="PS00022">
    <property type="entry name" value="EGF_1"/>
    <property type="match status" value="3"/>
</dbReference>
<dbReference type="Gene3D" id="2.10.25.10">
    <property type="entry name" value="Laminin"/>
    <property type="match status" value="6"/>
</dbReference>
<protein>
    <recommendedName>
        <fullName evidence="16">EGF-like domain-containing protein</fullName>
    </recommendedName>
</protein>
<feature type="disulfide bond" evidence="13">
    <location>
        <begin position="60"/>
        <end position="75"/>
    </location>
</feature>
<keyword evidence="5" id="KW-0732">Signal</keyword>
<dbReference type="GO" id="GO:0016324">
    <property type="term" value="C:apical plasma membrane"/>
    <property type="evidence" value="ECO:0007669"/>
    <property type="project" value="TreeGrafter"/>
</dbReference>
<feature type="disulfide bond" evidence="13">
    <location>
        <begin position="150"/>
        <end position="165"/>
    </location>
</feature>
<keyword evidence="8 15" id="KW-0472">Membrane</keyword>
<feature type="disulfide bond" evidence="13">
    <location>
        <begin position="909"/>
        <end position="921"/>
    </location>
</feature>
<feature type="disulfide bond" evidence="13">
    <location>
        <begin position="169"/>
        <end position="181"/>
    </location>
</feature>
<evidence type="ECO:0000256" key="13">
    <source>
        <dbReference type="PROSITE-ProRule" id="PRU00124"/>
    </source>
</evidence>
<feature type="domain" description="EGF-like" evidence="16">
    <location>
        <begin position="1655"/>
        <end position="1692"/>
    </location>
</feature>
<feature type="disulfide bond" evidence="12">
    <location>
        <begin position="432"/>
        <end position="442"/>
    </location>
</feature>
<dbReference type="PROSITE" id="PS01187">
    <property type="entry name" value="EGF_CA"/>
    <property type="match status" value="1"/>
</dbReference>
<feature type="disulfide bond" evidence="13">
    <location>
        <begin position="253"/>
        <end position="265"/>
    </location>
</feature>
<dbReference type="Proteomes" id="UP000678393">
    <property type="component" value="Unassembled WGS sequence"/>
</dbReference>
<organism evidence="17 18">
    <name type="scientific">Candidula unifasciata</name>
    <dbReference type="NCBI Taxonomy" id="100452"/>
    <lineage>
        <taxon>Eukaryota</taxon>
        <taxon>Metazoa</taxon>
        <taxon>Spiralia</taxon>
        <taxon>Lophotrochozoa</taxon>
        <taxon>Mollusca</taxon>
        <taxon>Gastropoda</taxon>
        <taxon>Heterobranchia</taxon>
        <taxon>Euthyneura</taxon>
        <taxon>Panpulmonata</taxon>
        <taxon>Eupulmonata</taxon>
        <taxon>Stylommatophora</taxon>
        <taxon>Helicina</taxon>
        <taxon>Helicoidea</taxon>
        <taxon>Geomitridae</taxon>
        <taxon>Candidula</taxon>
    </lineage>
</organism>
<dbReference type="SMART" id="SM00179">
    <property type="entry name" value="EGF_CA"/>
    <property type="match status" value="4"/>
</dbReference>
<feature type="disulfide bond" evidence="13">
    <location>
        <begin position="1117"/>
        <end position="1135"/>
    </location>
</feature>
<keyword evidence="10" id="KW-0675">Receptor</keyword>
<feature type="domain" description="EGF-like" evidence="16">
    <location>
        <begin position="1733"/>
        <end position="1769"/>
    </location>
</feature>
<feature type="repeat" description="LDL-receptor class B" evidence="14">
    <location>
        <begin position="1518"/>
        <end position="1563"/>
    </location>
</feature>
<evidence type="ECO:0000259" key="16">
    <source>
        <dbReference type="PROSITE" id="PS50026"/>
    </source>
</evidence>
<dbReference type="InterPro" id="IPR000033">
    <property type="entry name" value="LDLR_classB_rpt"/>
</dbReference>
<dbReference type="InterPro" id="IPR000152">
    <property type="entry name" value="EGF-type_Asp/Asn_hydroxyl_site"/>
</dbReference>
<dbReference type="PROSITE" id="PS00010">
    <property type="entry name" value="ASX_HYDROXYL"/>
    <property type="match status" value="2"/>
</dbReference>
<feature type="repeat" description="LDL-receptor class B" evidence="14">
    <location>
        <begin position="1474"/>
        <end position="1517"/>
    </location>
</feature>
<keyword evidence="4 15" id="KW-0812">Transmembrane</keyword>
<keyword evidence="11" id="KW-0325">Glycoprotein</keyword>
<dbReference type="Gene3D" id="2.120.10.30">
    <property type="entry name" value="TolB, C-terminal domain"/>
    <property type="match status" value="2"/>
</dbReference>
<dbReference type="EMBL" id="CAJHNH020001913">
    <property type="protein sequence ID" value="CAG5124929.1"/>
    <property type="molecule type" value="Genomic_DNA"/>
</dbReference>
<feature type="disulfide bond" evidence="13">
    <location>
        <begin position="131"/>
        <end position="143"/>
    </location>
</feature>
<dbReference type="Pfam" id="PF14670">
    <property type="entry name" value="FXa_inhibition"/>
    <property type="match status" value="1"/>
</dbReference>
<evidence type="ECO:0000256" key="3">
    <source>
        <dbReference type="ARBA" id="ARBA00022583"/>
    </source>
</evidence>
<reference evidence="17" key="1">
    <citation type="submission" date="2021-04" db="EMBL/GenBank/DDBJ databases">
        <authorList>
            <consortium name="Molecular Ecology Group"/>
        </authorList>
    </citation>
    <scope>NUCLEOTIDE SEQUENCE</scope>
</reference>
<name>A0A8S3Z6V1_9EUPU</name>
<dbReference type="SUPFAM" id="SSF63825">
    <property type="entry name" value="YWTD domain"/>
    <property type="match status" value="2"/>
</dbReference>
<feature type="disulfide bond" evidence="13">
    <location>
        <begin position="1110"/>
        <end position="1122"/>
    </location>
</feature>
<dbReference type="GO" id="GO:0006898">
    <property type="term" value="P:receptor-mediated endocytosis"/>
    <property type="evidence" value="ECO:0007669"/>
    <property type="project" value="TreeGrafter"/>
</dbReference>
<feature type="disulfide bond" evidence="13">
    <location>
        <begin position="176"/>
        <end position="194"/>
    </location>
</feature>
<dbReference type="PRINTS" id="PR00261">
    <property type="entry name" value="LDLRECEPTOR"/>
</dbReference>
<feature type="disulfide bond" evidence="13">
    <location>
        <begin position="858"/>
        <end position="873"/>
    </location>
</feature>
<dbReference type="InterPro" id="IPR001881">
    <property type="entry name" value="EGF-like_Ca-bd_dom"/>
</dbReference>
<dbReference type="GO" id="GO:0005509">
    <property type="term" value="F:calcium ion binding"/>
    <property type="evidence" value="ECO:0007669"/>
    <property type="project" value="InterPro"/>
</dbReference>
<feature type="disulfide bond" evidence="12">
    <location>
        <begin position="1659"/>
        <end position="1669"/>
    </location>
</feature>
<evidence type="ECO:0000256" key="15">
    <source>
        <dbReference type="SAM" id="Phobius"/>
    </source>
</evidence>
<dbReference type="PANTHER" id="PTHR22722:SF12">
    <property type="entry name" value="EGF-LIKE DOMAIN-CONTAINING PROTEIN"/>
    <property type="match status" value="1"/>
</dbReference>
<dbReference type="PROSITE" id="PS50026">
    <property type="entry name" value="EGF_3"/>
    <property type="match status" value="5"/>
</dbReference>
<evidence type="ECO:0000313" key="17">
    <source>
        <dbReference type="EMBL" id="CAG5124929.1"/>
    </source>
</evidence>
<evidence type="ECO:0000256" key="2">
    <source>
        <dbReference type="ARBA" id="ARBA00022536"/>
    </source>
</evidence>
<feature type="domain" description="EGF-like" evidence="16">
    <location>
        <begin position="1612"/>
        <end position="1653"/>
    </location>
</feature>
<dbReference type="OrthoDB" id="72419at2759"/>
<feature type="disulfide bond" evidence="13">
    <location>
        <begin position="216"/>
        <end position="234"/>
    </location>
</feature>
<feature type="disulfide bond" evidence="12">
    <location>
        <begin position="1696"/>
        <end position="1706"/>
    </location>
</feature>
<dbReference type="FunFam" id="4.10.400.10:FF:000034">
    <property type="entry name" value="Low-density lipoprotein receptor-related protein 2"/>
    <property type="match status" value="2"/>
</dbReference>
<dbReference type="GO" id="GO:0042562">
    <property type="term" value="F:hormone binding"/>
    <property type="evidence" value="ECO:0007669"/>
    <property type="project" value="TreeGrafter"/>
</dbReference>
<feature type="repeat" description="LDL-receptor class B" evidence="14">
    <location>
        <begin position="564"/>
        <end position="606"/>
    </location>
</feature>
<sequence>TRICPVGWYQCQGHRKCIPQKNVCDGWNDCVGGSDELNCPCASNEFRCTNGMCILDKYKCDYDSDCPDHSDEIGCNKTCDDLEISGVKHHGLVPCNTTSMCIYPNWICDGSNDCWDNNDEANCHNVDPGSCAENAFRCTNGNCILPQWRCDKEYDCADASDEHGCVYVCDADQHTCSDGTCFPLSWVCDGHADCPDQSDEPENCTQQNCTRDQFQCPTGRCISSDWLCDGDYDCPNGEDERMDDKAKCAPTECAADQFLCLNRRCIKTTFYCDGENDCGDSSDEPDTCVYGQCQEDEFECHADKRVRCIKQSKRCNGWFDCPDHSDEKDCPNTTPQPTNVCENSTYFQCSNNMCIKEVLVCNGNNDCSDNSDEPSNCEINECSSKRPVCSQICVDKKIGYECQCHPGYQLEQESLSNREISPNKKCMDVNECATVLPCSHYCTNTVGSFKCSCADGYRLLKDGRTCMANGPEPLILISNRYYLRLISTTNRTNTTVTTALKNSVAVDYDWKEQMIYWSDISSDKSSISRMGFNFTSRTKHREQEQLHNSTVRNPDGLAVDWIGRNLYWCDKTTDTIEVSTLDGKYRRILLREGLQEPRALEVFPQKGLLFFTDWGDSPHISRMNMDGTDVRKIINESIEWPNALTIDYVTEKVFWGDGDLDYIGMADLDGQNARVILRDNKKTPHVFALTTFEGLLYWTDWEIKGVFYSSKFSGHNVTNIIELVHRPMDIQIVHPLRQVPLVDSQGLSVCDKLGCTHLCLLRPGDDGIGIKAVCSCPENHYLGDDGQSCVSNCTKSQFLCTSSSKCIPFWWECDGHPDCEDGSDEPDYCDRYHCVHHGMFQCSNATSEKDCLLPTHICDGIKHCVDNSDESICPSYTCLEHYIKCHADNICIPKIKQCDGTNDSPMNTCSSSQFHCNNTRCIPYVWKCDNDDDCGDGSDEPITCKSDMCRSADYFKCSRTGQCIPESWKCDGDQDCGESDNSDEDQVECPKPVTPPSFAAKTGHCIPGRWRCDYYDDCRDGSDEEGCTARNCSESEFRCLSGKCIPGRLHCNGVFDCVDRSDELACNPRCDNATQFQCDKIPFCIPKKWLCDGDTDCADGTDEWGCNRECSDEEFKCNNSLCQPKQWRCDGDDDCGDHSDEREEDCAKHACPPGRFRCKNHTCIWNSMLCNGKRDCSDGEDENITMCAVVKNCSLPNFLCESRTQCLHPKQVCDRIQDCTDGSDEDGDFCDTLNVSKTDSCKIFNGGCQHNCTDTPYGPQCHCKKYFRLNADGLTCSVDNPCDHHGTCSQKCLFDNKNMHVQCLCTSRGYTQVVNNTRACVANGEEAQMLIAEKNNLIMRRQLHRNETETVTLPPNDSMVSQVLAVDVDISKGIVFFINQTGSEHLLMRSQLVLKSPNGRMKRQTSQKPAEIVHLSDRHFDVTGLAVDWVSQSIYLTDANGKAIYRYNYEGQRGKVVVRGNTSPQTVAVDPINGYIFWTDRGSIPKIERANLDGSDRKTIVFSEVSWPSSIALDLFGGWVYWTDAKKHTVEVARYDGSGRQVIHTSACFLSDSPYSLDVFEDYIYVLTYQYSRVLKLHKFKNCTRDQASVMFNTAAHARDITIIQENKQTKVKSNCSANACNPEENCFNKPQDEQGFVCLCPDGAEKKGKKCEFEKLSCDGYCTNGGTCIVSKLTEKRKCSCINGFSGDRCEQHGCTNYCKNGGSCHIDAEGKPHCLCLAFHDGDRCDTIRSLGSLCPQVCKNGADCTIEDSGYVVCKCQGGFTGKRCDQCDDLHCSNGGSCYKQNGHSQCECPPDLDPKSRCQSPLNCTSLCLSGVQLESETCNCNCKPTYLTKDCACGLDCVHGNCVLENGQPQCECHELFRGQRCDVCKCEPAGTCVKNITGEFSCRSVVFLLSHKSTHICVQIHTYLCTIGLISRRLCFLSVTLYCLSLTLYSFPFLTLYYPNVTLYCFSVTSCTQSNIILPHCNPIMPQCNSILAQCNAVLP</sequence>
<evidence type="ECO:0000256" key="11">
    <source>
        <dbReference type="ARBA" id="ARBA00023180"/>
    </source>
</evidence>
<feature type="disulfide bond" evidence="13">
    <location>
        <begin position="1039"/>
        <end position="1057"/>
    </location>
</feature>
<evidence type="ECO:0000256" key="4">
    <source>
        <dbReference type="ARBA" id="ARBA00022692"/>
    </source>
</evidence>
<feature type="disulfide bond" evidence="13">
    <location>
        <begin position="24"/>
        <end position="39"/>
    </location>
</feature>
<evidence type="ECO:0000256" key="1">
    <source>
        <dbReference type="ARBA" id="ARBA00004167"/>
    </source>
</evidence>
<proteinExistence type="predicted"/>
<dbReference type="SUPFAM" id="SSF57184">
    <property type="entry name" value="Growth factor receptor domain"/>
    <property type="match status" value="1"/>
</dbReference>